<accession>A0A0F3GRJ9</accession>
<reference evidence="1 2" key="1">
    <citation type="submission" date="2015-02" db="EMBL/GenBank/DDBJ databases">
        <title>Single-cell genomics of uncultivated deep-branching MTB reveals a conserved set of magnetosome genes.</title>
        <authorList>
            <person name="Kolinko S."/>
            <person name="Richter M."/>
            <person name="Glockner F.O."/>
            <person name="Brachmann A."/>
            <person name="Schuler D."/>
        </authorList>
    </citation>
    <scope>NUCLEOTIDE SEQUENCE [LARGE SCALE GENOMIC DNA]</scope>
    <source>
        <strain evidence="1">TM-1</strain>
    </source>
</reference>
<organism evidence="1 2">
    <name type="scientific">Candidatus Magnetobacterium bavaricum</name>
    <dbReference type="NCBI Taxonomy" id="29290"/>
    <lineage>
        <taxon>Bacteria</taxon>
        <taxon>Pseudomonadati</taxon>
        <taxon>Nitrospirota</taxon>
        <taxon>Thermodesulfovibrionia</taxon>
        <taxon>Thermodesulfovibrionales</taxon>
        <taxon>Candidatus Magnetobacteriaceae</taxon>
        <taxon>Candidatus Magnetobacterium</taxon>
    </lineage>
</organism>
<protein>
    <submittedName>
        <fullName evidence="1">Uncharacterized protein</fullName>
    </submittedName>
</protein>
<dbReference type="Proteomes" id="UP000033423">
    <property type="component" value="Unassembled WGS sequence"/>
</dbReference>
<keyword evidence="2" id="KW-1185">Reference proteome</keyword>
<gene>
    <name evidence="1" type="ORF">MBAV_004475</name>
</gene>
<sequence length="82" mass="9010">MKDKKAKRKNVVASRSVLPDIHATASVLMGWTAKSSADDRGGSNIVLYPVSPVIDGMRGRKKYTSDTKTNSAFVPCMRQLLR</sequence>
<comment type="caution">
    <text evidence="1">The sequence shown here is derived from an EMBL/GenBank/DDBJ whole genome shotgun (WGS) entry which is preliminary data.</text>
</comment>
<evidence type="ECO:0000313" key="1">
    <source>
        <dbReference type="EMBL" id="KJU83323.1"/>
    </source>
</evidence>
<evidence type="ECO:0000313" key="2">
    <source>
        <dbReference type="Proteomes" id="UP000033423"/>
    </source>
</evidence>
<dbReference type="AlphaFoldDB" id="A0A0F3GRJ9"/>
<dbReference type="EMBL" id="LACI01001950">
    <property type="protein sequence ID" value="KJU83323.1"/>
    <property type="molecule type" value="Genomic_DNA"/>
</dbReference>
<proteinExistence type="predicted"/>
<name>A0A0F3GRJ9_9BACT</name>